<keyword evidence="2" id="KW-0812">Transmembrane</keyword>
<keyword evidence="2" id="KW-1133">Transmembrane helix</keyword>
<reference evidence="3 4" key="1">
    <citation type="journal article" date="2019" name="Int. J. Syst. Evol. Microbiol.">
        <title>The Global Catalogue of Microorganisms (GCM) 10K type strain sequencing project: providing services to taxonomists for standard genome sequencing and annotation.</title>
        <authorList>
            <consortium name="The Broad Institute Genomics Platform"/>
            <consortium name="The Broad Institute Genome Sequencing Center for Infectious Disease"/>
            <person name="Wu L."/>
            <person name="Ma J."/>
        </authorList>
    </citation>
    <scope>NUCLEOTIDE SEQUENCE [LARGE SCALE GENOMIC DNA]</scope>
    <source>
        <strain evidence="3 4">JCM 13850</strain>
    </source>
</reference>
<keyword evidence="1" id="KW-0677">Repeat</keyword>
<dbReference type="SUPFAM" id="SSF141571">
    <property type="entry name" value="Pentapeptide repeat-like"/>
    <property type="match status" value="2"/>
</dbReference>
<evidence type="ECO:0000313" key="3">
    <source>
        <dbReference type="EMBL" id="GAA2128864.1"/>
    </source>
</evidence>
<dbReference type="Pfam" id="PF00805">
    <property type="entry name" value="Pentapeptide"/>
    <property type="match status" value="3"/>
</dbReference>
<name>A0ABN2YL89_9ACTN</name>
<sequence length="400" mass="43953">MAILAAVVILLAGYGWLLVWAPRHLIDQDLLSDPRATPADRLAAEHSMRLMLTSATGTLIIFGGLIYTAINYRLSKRGQAADRFAKALERLSSDELYVRIGGIHALEQVMRDSPALLTDVTQVLGAFIRHHTPAVGHAPPPSPARDRFWKSRRRTTAPPTLPSRPPADVQAALVAIGRRPRGRIHTSPPSFGSATPVLVDLTDLHLRGADLGGLNLRGVVFRGADLQDSRFTEADLRDACLEHADLRESSLWEADLRGAWFTQADLREAGLVGADLRNARLGGADLRGARLGALEPRWERAFRIAHFERRLPRLIWGRNWGFRTNAAKLRGAFLAQADLSGAHLVGVDLSEAGTKDANLQDAVYTTPEDLRGHRDEHYEEIDRLVQTVLGVQQRATPPSG</sequence>
<evidence type="ECO:0000256" key="1">
    <source>
        <dbReference type="ARBA" id="ARBA00022737"/>
    </source>
</evidence>
<dbReference type="Proteomes" id="UP001501020">
    <property type="component" value="Unassembled WGS sequence"/>
</dbReference>
<protein>
    <submittedName>
        <fullName evidence="3">Pentapeptide repeat-containing protein</fullName>
    </submittedName>
</protein>
<evidence type="ECO:0000313" key="4">
    <source>
        <dbReference type="Proteomes" id="UP001501020"/>
    </source>
</evidence>
<evidence type="ECO:0000256" key="2">
    <source>
        <dbReference type="SAM" id="Phobius"/>
    </source>
</evidence>
<dbReference type="InterPro" id="IPR001646">
    <property type="entry name" value="5peptide_repeat"/>
</dbReference>
<feature type="transmembrane region" description="Helical" evidence="2">
    <location>
        <begin position="50"/>
        <end position="70"/>
    </location>
</feature>
<dbReference type="EMBL" id="BAAAMR010000012">
    <property type="protein sequence ID" value="GAA2128864.1"/>
    <property type="molecule type" value="Genomic_DNA"/>
</dbReference>
<comment type="caution">
    <text evidence="3">The sequence shown here is derived from an EMBL/GenBank/DDBJ whole genome shotgun (WGS) entry which is preliminary data.</text>
</comment>
<dbReference type="RefSeq" id="WP_344263903.1">
    <property type="nucleotide sequence ID" value="NZ_BAAAMR010000012.1"/>
</dbReference>
<proteinExistence type="predicted"/>
<gene>
    <name evidence="3" type="ORF">GCM10009727_19860</name>
</gene>
<dbReference type="PANTHER" id="PTHR47485:SF1">
    <property type="entry name" value="THYLAKOID LUMENAL 17.4 KDA PROTEIN, CHLOROPLASTIC"/>
    <property type="match status" value="1"/>
</dbReference>
<dbReference type="Gene3D" id="2.160.20.80">
    <property type="entry name" value="E3 ubiquitin-protein ligase SopA"/>
    <property type="match status" value="2"/>
</dbReference>
<keyword evidence="2" id="KW-0472">Membrane</keyword>
<dbReference type="PANTHER" id="PTHR47485">
    <property type="entry name" value="THYLAKOID LUMENAL 17.4 KDA PROTEIN, CHLOROPLASTIC"/>
    <property type="match status" value="1"/>
</dbReference>
<keyword evidence="4" id="KW-1185">Reference proteome</keyword>
<accession>A0ABN2YL89</accession>
<organism evidence="3 4">
    <name type="scientific">Actinomadura napierensis</name>
    <dbReference type="NCBI Taxonomy" id="267854"/>
    <lineage>
        <taxon>Bacteria</taxon>
        <taxon>Bacillati</taxon>
        <taxon>Actinomycetota</taxon>
        <taxon>Actinomycetes</taxon>
        <taxon>Streptosporangiales</taxon>
        <taxon>Thermomonosporaceae</taxon>
        <taxon>Actinomadura</taxon>
    </lineage>
</organism>